<name>A0AAD9XLG9_9ROSI</name>
<accession>A0AAD9XLG9</accession>
<evidence type="ECO:0000313" key="1">
    <source>
        <dbReference type="EMBL" id="KAK2661567.1"/>
    </source>
</evidence>
<reference evidence="1" key="1">
    <citation type="journal article" date="2023" name="Plant J.">
        <title>Genome sequences and population genomics provide insights into the demographic history, inbreeding, and mutation load of two 'living fossil' tree species of Dipteronia.</title>
        <authorList>
            <person name="Feng Y."/>
            <person name="Comes H.P."/>
            <person name="Chen J."/>
            <person name="Zhu S."/>
            <person name="Lu R."/>
            <person name="Zhang X."/>
            <person name="Li P."/>
            <person name="Qiu J."/>
            <person name="Olsen K.M."/>
            <person name="Qiu Y."/>
        </authorList>
    </citation>
    <scope>NUCLEOTIDE SEQUENCE</scope>
    <source>
        <strain evidence="1">KIB01</strain>
    </source>
</reference>
<keyword evidence="2" id="KW-1185">Reference proteome</keyword>
<comment type="caution">
    <text evidence="1">The sequence shown here is derived from an EMBL/GenBank/DDBJ whole genome shotgun (WGS) entry which is preliminary data.</text>
</comment>
<dbReference type="EMBL" id="JANJYI010000001">
    <property type="protein sequence ID" value="KAK2661567.1"/>
    <property type="molecule type" value="Genomic_DNA"/>
</dbReference>
<gene>
    <name evidence="1" type="ORF">Ddye_000141</name>
</gene>
<dbReference type="AlphaFoldDB" id="A0AAD9XLG9"/>
<sequence length="99" mass="11454">MVRYTGRLGAPERHKCIVRSEALNSTLINVEHHFHLSRGYTKWWVQGSSPRIWSTRFCEVNDTGLRGRVLENFTDPGTLFLPWQATISNPDEEKEEKAP</sequence>
<organism evidence="1 2">
    <name type="scientific">Dipteronia dyeriana</name>
    <dbReference type="NCBI Taxonomy" id="168575"/>
    <lineage>
        <taxon>Eukaryota</taxon>
        <taxon>Viridiplantae</taxon>
        <taxon>Streptophyta</taxon>
        <taxon>Embryophyta</taxon>
        <taxon>Tracheophyta</taxon>
        <taxon>Spermatophyta</taxon>
        <taxon>Magnoliopsida</taxon>
        <taxon>eudicotyledons</taxon>
        <taxon>Gunneridae</taxon>
        <taxon>Pentapetalae</taxon>
        <taxon>rosids</taxon>
        <taxon>malvids</taxon>
        <taxon>Sapindales</taxon>
        <taxon>Sapindaceae</taxon>
        <taxon>Hippocastanoideae</taxon>
        <taxon>Acereae</taxon>
        <taxon>Dipteronia</taxon>
    </lineage>
</organism>
<protein>
    <submittedName>
        <fullName evidence="1">Uncharacterized protein</fullName>
    </submittedName>
</protein>
<proteinExistence type="predicted"/>
<evidence type="ECO:0000313" key="2">
    <source>
        <dbReference type="Proteomes" id="UP001280121"/>
    </source>
</evidence>
<dbReference type="Proteomes" id="UP001280121">
    <property type="component" value="Unassembled WGS sequence"/>
</dbReference>